<evidence type="ECO:0000259" key="1">
    <source>
        <dbReference type="Pfam" id="PF13338"/>
    </source>
</evidence>
<sequence length="332" mass="36002">MLRTDVATWPDVVALAEPVRSLVVRQEGAATTAQLGAGGVPARTVARRVRSGRWQRVHRGVVVLQSGPLRWRQRAHAALLAAGAGAALSHASAAYLHGFVAAPGPSVVVSVPAERAVRPQRGVQVRRRGRVPRAWGRLRCVGPEDTLLDLVHEAPDEDAAVALACDAVRAGVRPDVVLVVAGERAVLRHRALVRAVLGDPSLGVESPLEHRYVRDVERRHGLPRSAGQVRQRVGGRWIRSDRAYPGVRVELDGQLAHPFAATDADVWRDNAVLLASADITLRYRWRHVVATPCRVAHQVAAALTTRGHPVTLRRCPRCPAAATRDRPAHPTR</sequence>
<dbReference type="Pfam" id="PF13338">
    <property type="entry name" value="AbiEi_4"/>
    <property type="match status" value="1"/>
</dbReference>
<dbReference type="EMBL" id="CP039291">
    <property type="protein sequence ID" value="QCB95509.1"/>
    <property type="molecule type" value="Genomic_DNA"/>
</dbReference>
<reference evidence="2 3" key="1">
    <citation type="submission" date="2019-04" db="EMBL/GenBank/DDBJ databases">
        <title>Isolation and identification of Cellulomonas shaoxiangyii sp. Nov. isolated from feces of the Tibetan antelopes (Pantholops hodgsonii) in the Qinghai-Tibet plateau of China.</title>
        <authorList>
            <person name="Tian Z."/>
        </authorList>
    </citation>
    <scope>NUCLEOTIDE SEQUENCE [LARGE SCALE GENOMIC DNA]</scope>
    <source>
        <strain evidence="2 3">Z28</strain>
    </source>
</reference>
<gene>
    <name evidence="2" type="ORF">E5225_17235</name>
</gene>
<keyword evidence="3" id="KW-1185">Reference proteome</keyword>
<protein>
    <recommendedName>
        <fullName evidence="1">AbiEi antitoxin N-terminal domain-containing protein</fullName>
    </recommendedName>
</protein>
<dbReference type="AlphaFoldDB" id="A0A4P7SMB6"/>
<dbReference type="Proteomes" id="UP000296469">
    <property type="component" value="Chromosome"/>
</dbReference>
<proteinExistence type="predicted"/>
<feature type="domain" description="AbiEi antitoxin N-terminal" evidence="1">
    <location>
        <begin position="19"/>
        <end position="64"/>
    </location>
</feature>
<name>A0A4P7SMB6_9CELL</name>
<evidence type="ECO:0000313" key="3">
    <source>
        <dbReference type="Proteomes" id="UP000296469"/>
    </source>
</evidence>
<accession>A0A4P7SMB6</accession>
<dbReference type="KEGG" id="celz:E5225_17235"/>
<dbReference type="InterPro" id="IPR025159">
    <property type="entry name" value="AbiEi_N"/>
</dbReference>
<dbReference type="OrthoDB" id="5146042at2"/>
<organism evidence="2 3">
    <name type="scientific">Cellulomonas shaoxiangyii</name>
    <dbReference type="NCBI Taxonomy" id="2566013"/>
    <lineage>
        <taxon>Bacteria</taxon>
        <taxon>Bacillati</taxon>
        <taxon>Actinomycetota</taxon>
        <taxon>Actinomycetes</taxon>
        <taxon>Micrococcales</taxon>
        <taxon>Cellulomonadaceae</taxon>
        <taxon>Cellulomonas</taxon>
    </lineage>
</organism>
<evidence type="ECO:0000313" key="2">
    <source>
        <dbReference type="EMBL" id="QCB95509.1"/>
    </source>
</evidence>